<feature type="region of interest" description="Disordered" evidence="3">
    <location>
        <begin position="567"/>
        <end position="587"/>
    </location>
</feature>
<evidence type="ECO:0000313" key="6">
    <source>
        <dbReference type="Proteomes" id="UP001145742"/>
    </source>
</evidence>
<feature type="compositionally biased region" description="Basic and acidic residues" evidence="3">
    <location>
        <begin position="1512"/>
        <end position="1522"/>
    </location>
</feature>
<dbReference type="Pfam" id="PF05057">
    <property type="entry name" value="DUF676"/>
    <property type="match status" value="1"/>
</dbReference>
<feature type="domain" description="DUF676" evidence="4">
    <location>
        <begin position="1266"/>
        <end position="1460"/>
    </location>
</feature>
<dbReference type="InterPro" id="IPR012875">
    <property type="entry name" value="SDHF4"/>
</dbReference>
<dbReference type="PANTHER" id="PTHR12482">
    <property type="entry name" value="LIPASE ROG1-RELATED-RELATED"/>
    <property type="match status" value="1"/>
</dbReference>
<evidence type="ECO:0000259" key="4">
    <source>
        <dbReference type="Pfam" id="PF05057"/>
    </source>
</evidence>
<feature type="compositionally biased region" description="Polar residues" evidence="3">
    <location>
        <begin position="1044"/>
        <end position="1060"/>
    </location>
</feature>
<dbReference type="SUPFAM" id="SSF53474">
    <property type="entry name" value="alpha/beta-Hydrolases"/>
    <property type="match status" value="1"/>
</dbReference>
<dbReference type="EMBL" id="WHWB01034322">
    <property type="protein sequence ID" value="KAJ7411390.1"/>
    <property type="molecule type" value="Genomic_DNA"/>
</dbReference>
<accession>A0ABQ9D2W4</accession>
<dbReference type="PANTHER" id="PTHR12482:SF40">
    <property type="entry name" value="PROTEIN FAM135A"/>
    <property type="match status" value="1"/>
</dbReference>
<feature type="compositionally biased region" description="Basic and acidic residues" evidence="3">
    <location>
        <begin position="1021"/>
        <end position="1037"/>
    </location>
</feature>
<feature type="region of interest" description="Disordered" evidence="3">
    <location>
        <begin position="1021"/>
        <end position="1060"/>
    </location>
</feature>
<dbReference type="Pfam" id="PF07896">
    <property type="entry name" value="DUF1674"/>
    <property type="match status" value="1"/>
</dbReference>
<comment type="similarity">
    <text evidence="1">Belongs to the SDHAF4 family.</text>
</comment>
<proteinExistence type="inferred from homology"/>
<feature type="region of interest" description="Disordered" evidence="3">
    <location>
        <begin position="867"/>
        <end position="886"/>
    </location>
</feature>
<gene>
    <name evidence="5" type="primary">FAM135A</name>
    <name evidence="5" type="ORF">WISP_102620</name>
</gene>
<feature type="compositionally biased region" description="Polar residues" evidence="3">
    <location>
        <begin position="960"/>
        <end position="976"/>
    </location>
</feature>
<dbReference type="Gene3D" id="3.40.50.1820">
    <property type="entry name" value="alpha/beta hydrolase"/>
    <property type="match status" value="1"/>
</dbReference>
<dbReference type="InterPro" id="IPR007751">
    <property type="entry name" value="DUF676_lipase-like"/>
</dbReference>
<comment type="similarity">
    <text evidence="2">Belongs to the FAM135 family.</text>
</comment>
<evidence type="ECO:0000256" key="3">
    <source>
        <dbReference type="SAM" id="MobiDB-lite"/>
    </source>
</evidence>
<dbReference type="Proteomes" id="UP001145742">
    <property type="component" value="Unassembled WGS sequence"/>
</dbReference>
<feature type="region of interest" description="Disordered" evidence="3">
    <location>
        <begin position="757"/>
        <end position="780"/>
    </location>
</feature>
<dbReference type="Pfam" id="PF12394">
    <property type="entry name" value="DUF3657"/>
    <property type="match status" value="1"/>
</dbReference>
<dbReference type="InterPro" id="IPR029058">
    <property type="entry name" value="AB_hydrolase_fold"/>
</dbReference>
<evidence type="ECO:0000313" key="5">
    <source>
        <dbReference type="EMBL" id="KAJ7411390.1"/>
    </source>
</evidence>
<sequence length="1555" mass="173053">MLPVSQFQMHMEQADARQSKITEVLTSFDFFILLNMSEVQAMVEFSVELHKFFNVDLFQRGFYQIRASMKVPPRIPHKLEASLLHGTGADLAFPASVHDNIVCSKTFQILYKNEEVSVNDVMIFKIKMLLDERKIEESLNEMNFLLTLDLHFTDTDYSPDDLSTLQPISSRTLKLHFNLHQGLHHYVNVMFDYFHLSVISVIVHASLVALHQPLISFPRPVKNTWLNRNAPAQNRDSVIPSLESVVFGNNYTKQLSADGCSFVVSESFLSHAYNFHYTLCASLLLAFKGLHSYFLMITKEIPSSHRIELENIDVEVRLTELCEEVKKMENPDELAELINMNLAQLCSLLMALWGQFLEVITLQEEVTALLAQEHHTLRVRRFAEAFFCFEHPRQAALAYQELHAQSHLQMCAAIKNTSFCSSLPPLPIECSELDGDMNSLPIIFEDRYLDSITEDLDVPWLVVQSLPRAESNKLDKFEAEEGFVAGFTSPELKIRPAGASIFWHSETEKMLTKALKGKNEDANKSKVKVTKLMKTMKPENTKKVIKQNSKDSVVLVGYKCLKSAALEDTSRSSEGRPSINANEGLDPTLGGFPCDTKTCTKQTNQRELPCLSSGTEEKTAKIEGDQPGPSCPVHCENEAIFDRLTISQTGSGTTQADSALQQRGTLEGCHGGEPASSGVRTIEVKPSNKNPYEGGKVEVHIGSWAEFPQGGAHGENLQTLSIQPSESGDKFNSGEQEAALVKEDVHDRNCQHTSDILTKMKNNAPTLSTKESQLSASGDMTKLPDVSVMYSSSRFSDSGVESEPSSFATHPNPDHVFENVQGQSAYNGERVFPQPLLKPDYATKNAIESHCTESTSAVSEIQSSLTSINSLPSDDDELSPDESSKISVVPECQLSDSRTVLDLGAIDLPKCDDSKTSNTNLQQQHVAFSGHLDNKTVSIHSSLSGTKELLHLDVSSSETTTDVKSHSSQADPTTCKDSQDLERHPNVTEETVKLHLEITCMGEPSVVSGSSSVNAVYEIEKTNEGKHNEPLELKETTEELSVAKSETGTDNPSPTGSTDMVKQGLVENYFGSRSSTEISDIWSMDNSNPVSPQKEAYEKQIVCSSQQDEEEEEDQEMIENGYYEETDYSIVDGASGADQAHGLAEERALRSERIDSGHLQDVMTVPPVCTPGCLSFPSSLRDSPCNVICSSKNKSDAITQQPGSTSYSSASAVSWYESSPKPQMLAFLQAKEELRQLKLPGFMYSDVFKLASSVPYFSMEEDDCSEEGIHLIVCVHGLDGNSADLRLVKTYIELGLPGGRIDFLMSERNQNDTFADFDSMTDRLLDEIIQYIQIYNLTLSKISFIGHSLGNLIIRSVLTRPRFKYYLNKLHTFLSLSGPHLGTLYNSSALVNTGLWFMQKWKKSGSLLQLTCRDHSDPRQTFLYKLSKKAGLHYFKNIVLVGSLQDRYVPYHSARIEMCKTALKDKQSESSLLCNLRSNSSSKPGGRSEPTKQPLKKPKLPVGRFDEPEESSIEREPLEKFPDGINPTTKERGGPRGPEPTRFGDWERKGRCIDF</sequence>
<reference evidence="5" key="1">
    <citation type="submission" date="2019-10" db="EMBL/GenBank/DDBJ databases">
        <authorList>
            <person name="Soares A.E.R."/>
            <person name="Aleixo A."/>
            <person name="Schneider P."/>
            <person name="Miyaki C.Y."/>
            <person name="Schneider M.P."/>
            <person name="Mello C."/>
            <person name="Vasconcelos A.T.R."/>
        </authorList>
    </citation>
    <scope>NUCLEOTIDE SEQUENCE</scope>
    <source>
        <tissue evidence="5">Muscle</tissue>
    </source>
</reference>
<name>A0ABQ9D2W4_9PASS</name>
<feature type="region of interest" description="Disordered" evidence="3">
    <location>
        <begin position="794"/>
        <end position="815"/>
    </location>
</feature>
<protein>
    <submittedName>
        <fullName evidence="5">Protein FAM135A</fullName>
    </submittedName>
</protein>
<evidence type="ECO:0000256" key="1">
    <source>
        <dbReference type="ARBA" id="ARBA00005701"/>
    </source>
</evidence>
<keyword evidence="6" id="KW-1185">Reference proteome</keyword>
<feature type="region of interest" description="Disordered" evidence="3">
    <location>
        <begin position="1475"/>
        <end position="1547"/>
    </location>
</feature>
<comment type="caution">
    <text evidence="5">The sequence shown here is derived from an EMBL/GenBank/DDBJ whole genome shotgun (WGS) entry which is preliminary data.</text>
</comment>
<evidence type="ECO:0000256" key="2">
    <source>
        <dbReference type="ARBA" id="ARBA00007949"/>
    </source>
</evidence>
<feature type="region of interest" description="Disordered" evidence="3">
    <location>
        <begin position="960"/>
        <end position="982"/>
    </location>
</feature>
<dbReference type="InterPro" id="IPR044294">
    <property type="entry name" value="Lipase-like"/>
</dbReference>
<dbReference type="InterPro" id="IPR022122">
    <property type="entry name" value="DUF3657"/>
</dbReference>
<feature type="compositionally biased region" description="Polar residues" evidence="3">
    <location>
        <begin position="757"/>
        <end position="778"/>
    </location>
</feature>
<organism evidence="5 6">
    <name type="scientific">Willisornis vidua</name>
    <name type="common">Xingu scale-backed antbird</name>
    <dbReference type="NCBI Taxonomy" id="1566151"/>
    <lineage>
        <taxon>Eukaryota</taxon>
        <taxon>Metazoa</taxon>
        <taxon>Chordata</taxon>
        <taxon>Craniata</taxon>
        <taxon>Vertebrata</taxon>
        <taxon>Euteleostomi</taxon>
        <taxon>Archelosauria</taxon>
        <taxon>Archosauria</taxon>
        <taxon>Dinosauria</taxon>
        <taxon>Saurischia</taxon>
        <taxon>Theropoda</taxon>
        <taxon>Coelurosauria</taxon>
        <taxon>Aves</taxon>
        <taxon>Neognathae</taxon>
        <taxon>Neoaves</taxon>
        <taxon>Telluraves</taxon>
        <taxon>Australaves</taxon>
        <taxon>Passeriformes</taxon>
        <taxon>Thamnophilidae</taxon>
        <taxon>Willisornis</taxon>
    </lineage>
</organism>